<keyword evidence="2 4" id="KW-0472">Membrane</keyword>
<evidence type="ECO:0000256" key="1">
    <source>
        <dbReference type="ARBA" id="ARBA00004442"/>
    </source>
</evidence>
<dbReference type="CDD" id="cd07185">
    <property type="entry name" value="OmpA_C-like"/>
    <property type="match status" value="1"/>
</dbReference>
<evidence type="ECO:0000256" key="2">
    <source>
        <dbReference type="ARBA" id="ARBA00023136"/>
    </source>
</evidence>
<evidence type="ECO:0000256" key="3">
    <source>
        <dbReference type="ARBA" id="ARBA00023237"/>
    </source>
</evidence>
<dbReference type="RefSeq" id="WP_199261867.1">
    <property type="nucleotide sequence ID" value="NZ_CP054140.1"/>
</dbReference>
<dbReference type="KEGG" id="dog:HP555_09450"/>
<dbReference type="InterPro" id="IPR050330">
    <property type="entry name" value="Bact_OuterMem_StrucFunc"/>
</dbReference>
<dbReference type="Gene3D" id="3.30.1330.60">
    <property type="entry name" value="OmpA-like domain"/>
    <property type="match status" value="1"/>
</dbReference>
<proteinExistence type="predicted"/>
<dbReference type="SUPFAM" id="SSF103088">
    <property type="entry name" value="OmpA-like"/>
    <property type="match status" value="1"/>
</dbReference>
<name>A0A7T5VE42_9BACT</name>
<dbReference type="EMBL" id="CP054140">
    <property type="protein sequence ID" value="QQG66077.1"/>
    <property type="molecule type" value="Genomic_DNA"/>
</dbReference>
<dbReference type="InterPro" id="IPR036737">
    <property type="entry name" value="OmpA-like_sf"/>
</dbReference>
<dbReference type="GO" id="GO:0009279">
    <property type="term" value="C:cell outer membrane"/>
    <property type="evidence" value="ECO:0007669"/>
    <property type="project" value="UniProtKB-SubCell"/>
</dbReference>
<keyword evidence="7" id="KW-1185">Reference proteome</keyword>
<dbReference type="PANTHER" id="PTHR30329">
    <property type="entry name" value="STATOR ELEMENT OF FLAGELLAR MOTOR COMPLEX"/>
    <property type="match status" value="1"/>
</dbReference>
<accession>A0A7T5VE42</accession>
<dbReference type="PANTHER" id="PTHR30329:SF21">
    <property type="entry name" value="LIPOPROTEIN YIAD-RELATED"/>
    <property type="match status" value="1"/>
</dbReference>
<dbReference type="AlphaFoldDB" id="A0A7T5VE42"/>
<dbReference type="PROSITE" id="PS51257">
    <property type="entry name" value="PROKAR_LIPOPROTEIN"/>
    <property type="match status" value="1"/>
</dbReference>
<dbReference type="PROSITE" id="PS51123">
    <property type="entry name" value="OMPA_2"/>
    <property type="match status" value="1"/>
</dbReference>
<evidence type="ECO:0000259" key="5">
    <source>
        <dbReference type="PROSITE" id="PS51123"/>
    </source>
</evidence>
<dbReference type="Proteomes" id="UP000596092">
    <property type="component" value="Chromosome"/>
</dbReference>
<feature type="domain" description="OmpA-like" evidence="5">
    <location>
        <begin position="83"/>
        <end position="197"/>
    </location>
</feature>
<dbReference type="Pfam" id="PF00691">
    <property type="entry name" value="OmpA"/>
    <property type="match status" value="1"/>
</dbReference>
<keyword evidence="3" id="KW-0998">Cell outer membrane</keyword>
<protein>
    <submittedName>
        <fullName evidence="6">OmpA family protein</fullName>
    </submittedName>
</protein>
<evidence type="ECO:0000256" key="4">
    <source>
        <dbReference type="PROSITE-ProRule" id="PRU00473"/>
    </source>
</evidence>
<dbReference type="InterPro" id="IPR006665">
    <property type="entry name" value="OmpA-like"/>
</dbReference>
<evidence type="ECO:0000313" key="6">
    <source>
        <dbReference type="EMBL" id="QQG66077.1"/>
    </source>
</evidence>
<reference evidence="6 7" key="1">
    <citation type="submission" date="2020-05" db="EMBL/GenBank/DDBJ databases">
        <title>Complete genome of Desulfobulbus oligotrophicus.</title>
        <authorList>
            <person name="Podar M."/>
        </authorList>
    </citation>
    <scope>NUCLEOTIDE SEQUENCE [LARGE SCALE GENOMIC DNA]</scope>
    <source>
        <strain evidence="6 7">Prop6</strain>
    </source>
</reference>
<dbReference type="PRINTS" id="PR01021">
    <property type="entry name" value="OMPADOMAIN"/>
</dbReference>
<organism evidence="6 7">
    <name type="scientific">Desulfobulbus oligotrophicus</name>
    <dbReference type="NCBI Taxonomy" id="1909699"/>
    <lineage>
        <taxon>Bacteria</taxon>
        <taxon>Pseudomonadati</taxon>
        <taxon>Thermodesulfobacteriota</taxon>
        <taxon>Desulfobulbia</taxon>
        <taxon>Desulfobulbales</taxon>
        <taxon>Desulfobulbaceae</taxon>
        <taxon>Desulfobulbus</taxon>
    </lineage>
</organism>
<dbReference type="InterPro" id="IPR006664">
    <property type="entry name" value="OMP_bac"/>
</dbReference>
<gene>
    <name evidence="6" type="ORF">HP555_09450</name>
</gene>
<comment type="subcellular location">
    <subcellularLocation>
        <location evidence="1">Cell outer membrane</location>
    </subcellularLocation>
</comment>
<sequence>MRHWIVMVVVCWFIAGCAPKETFVLLPDPDGTVGNIVVSNPHGSQTMNAAQQAVTVKSEADSPSEARIMEEKEIRLLFGRALDIQPSPPAKFFLYFQSSSSQPKPESATEIPRILAAIKERGSMDISIDGHTDRMGDDAYNESLSLRRAEYIQSLLEQYGVDPKYISTTSHGKNNPLVPTVDNVSEPRNRRVEVIVR</sequence>
<evidence type="ECO:0000313" key="7">
    <source>
        <dbReference type="Proteomes" id="UP000596092"/>
    </source>
</evidence>